<feature type="compositionally biased region" description="Basic residues" evidence="1">
    <location>
        <begin position="852"/>
        <end position="863"/>
    </location>
</feature>
<dbReference type="GO" id="GO:1990758">
    <property type="term" value="P:mitotic sister chromatid biorientation"/>
    <property type="evidence" value="ECO:0007669"/>
    <property type="project" value="TreeGrafter"/>
</dbReference>
<dbReference type="Pfam" id="PF18210">
    <property type="entry name" value="Knl1_RWD_C"/>
    <property type="match status" value="1"/>
</dbReference>
<feature type="compositionally biased region" description="Acidic residues" evidence="1">
    <location>
        <begin position="304"/>
        <end position="320"/>
    </location>
</feature>
<feature type="region of interest" description="Disordered" evidence="1">
    <location>
        <begin position="800"/>
        <end position="992"/>
    </location>
</feature>
<feature type="compositionally biased region" description="Low complexity" evidence="1">
    <location>
        <begin position="2616"/>
        <end position="2631"/>
    </location>
</feature>
<feature type="compositionally biased region" description="Polar residues" evidence="1">
    <location>
        <begin position="2331"/>
        <end position="2340"/>
    </location>
</feature>
<evidence type="ECO:0000259" key="3">
    <source>
        <dbReference type="SMART" id="SM00787"/>
    </source>
</evidence>
<dbReference type="SMART" id="SM00787">
    <property type="entry name" value="Spc7"/>
    <property type="match status" value="1"/>
</dbReference>
<protein>
    <recommendedName>
        <fullName evidence="3">Spc7 kinetochore protein domain-containing protein</fullName>
    </recommendedName>
</protein>
<feature type="compositionally biased region" description="Basic residues" evidence="1">
    <location>
        <begin position="2589"/>
        <end position="2598"/>
    </location>
</feature>
<feature type="compositionally biased region" description="Acidic residues" evidence="1">
    <location>
        <begin position="233"/>
        <end position="259"/>
    </location>
</feature>
<feature type="region of interest" description="Disordered" evidence="1">
    <location>
        <begin position="2281"/>
        <end position="2308"/>
    </location>
</feature>
<dbReference type="GO" id="GO:0007094">
    <property type="term" value="P:mitotic spindle assembly checkpoint signaling"/>
    <property type="evidence" value="ECO:0007669"/>
    <property type="project" value="TreeGrafter"/>
</dbReference>
<feature type="compositionally biased region" description="Basic and acidic residues" evidence="1">
    <location>
        <begin position="2572"/>
        <end position="2588"/>
    </location>
</feature>
<feature type="compositionally biased region" description="Polar residues" evidence="1">
    <location>
        <begin position="332"/>
        <end position="341"/>
    </location>
</feature>
<comment type="caution">
    <text evidence="4">The sequence shown here is derived from an EMBL/GenBank/DDBJ whole genome shotgun (WGS) entry which is preliminary data.</text>
</comment>
<keyword evidence="2" id="KW-0812">Transmembrane</keyword>
<dbReference type="Proteomes" id="UP000782241">
    <property type="component" value="Unassembled WGS sequence"/>
</dbReference>
<keyword evidence="5" id="KW-1185">Reference proteome</keyword>
<feature type="compositionally biased region" description="Basic and acidic residues" evidence="1">
    <location>
        <begin position="2148"/>
        <end position="2166"/>
    </location>
</feature>
<evidence type="ECO:0000313" key="4">
    <source>
        <dbReference type="EMBL" id="KAG5663636.1"/>
    </source>
</evidence>
<feature type="compositionally biased region" description="Polar residues" evidence="1">
    <location>
        <begin position="2464"/>
        <end position="2477"/>
    </location>
</feature>
<keyword evidence="2" id="KW-1133">Transmembrane helix</keyword>
<feature type="region of interest" description="Disordered" evidence="1">
    <location>
        <begin position="1"/>
        <end position="151"/>
    </location>
</feature>
<dbReference type="Pfam" id="PF08317">
    <property type="entry name" value="Spc7"/>
    <property type="match status" value="1"/>
</dbReference>
<evidence type="ECO:0000256" key="1">
    <source>
        <dbReference type="SAM" id="MobiDB-lite"/>
    </source>
</evidence>
<reference evidence="4" key="1">
    <citation type="submission" date="2021-04" db="EMBL/GenBank/DDBJ databases">
        <title>Draft genome of Fusarium avenaceum strain F156N33, isolated from an atmospheric sample in Virginia.</title>
        <authorList>
            <person name="Yang S."/>
            <person name="Vinatzer B.A."/>
            <person name="Coleman J."/>
        </authorList>
    </citation>
    <scope>NUCLEOTIDE SEQUENCE</scope>
    <source>
        <strain evidence="4">F156N33</strain>
    </source>
</reference>
<feature type="compositionally biased region" description="Polar residues" evidence="1">
    <location>
        <begin position="737"/>
        <end position="759"/>
    </location>
</feature>
<feature type="compositionally biased region" description="Polar residues" evidence="1">
    <location>
        <begin position="2281"/>
        <end position="2305"/>
    </location>
</feature>
<dbReference type="EMBL" id="JAGPUO010000003">
    <property type="protein sequence ID" value="KAG5663636.1"/>
    <property type="molecule type" value="Genomic_DNA"/>
</dbReference>
<organism evidence="4 5">
    <name type="scientific">Fusarium avenaceum</name>
    <dbReference type="NCBI Taxonomy" id="40199"/>
    <lineage>
        <taxon>Eukaryota</taxon>
        <taxon>Fungi</taxon>
        <taxon>Dikarya</taxon>
        <taxon>Ascomycota</taxon>
        <taxon>Pezizomycotina</taxon>
        <taxon>Sordariomycetes</taxon>
        <taxon>Hypocreomycetidae</taxon>
        <taxon>Hypocreales</taxon>
        <taxon>Nectriaceae</taxon>
        <taxon>Fusarium</taxon>
        <taxon>Fusarium tricinctum species complex</taxon>
    </lineage>
</organism>
<keyword evidence="2" id="KW-0472">Membrane</keyword>
<feature type="domain" description="Spc7 kinetochore protein" evidence="3">
    <location>
        <begin position="981"/>
        <end position="1301"/>
    </location>
</feature>
<feature type="compositionally biased region" description="Polar residues" evidence="1">
    <location>
        <begin position="648"/>
        <end position="710"/>
    </location>
</feature>
<name>A0A9P7H6T1_9HYPO</name>
<feature type="compositionally biased region" description="Pro residues" evidence="1">
    <location>
        <begin position="343"/>
        <end position="354"/>
    </location>
</feature>
<feature type="compositionally biased region" description="Basic and acidic residues" evidence="1">
    <location>
        <begin position="2341"/>
        <end position="2364"/>
    </location>
</feature>
<feature type="region of interest" description="Disordered" evidence="1">
    <location>
        <begin position="471"/>
        <end position="490"/>
    </location>
</feature>
<dbReference type="GO" id="GO:0000776">
    <property type="term" value="C:kinetochore"/>
    <property type="evidence" value="ECO:0007669"/>
    <property type="project" value="TreeGrafter"/>
</dbReference>
<feature type="compositionally biased region" description="Low complexity" evidence="1">
    <location>
        <begin position="65"/>
        <end position="78"/>
    </location>
</feature>
<accession>A0A9P7H6T1</accession>
<feature type="compositionally biased region" description="Basic and acidic residues" evidence="1">
    <location>
        <begin position="126"/>
        <end position="146"/>
    </location>
</feature>
<feature type="compositionally biased region" description="Low complexity" evidence="1">
    <location>
        <begin position="260"/>
        <end position="276"/>
    </location>
</feature>
<feature type="compositionally biased region" description="Acidic residues" evidence="1">
    <location>
        <begin position="980"/>
        <end position="992"/>
    </location>
</feature>
<feature type="compositionally biased region" description="Basic residues" evidence="1">
    <location>
        <begin position="2365"/>
        <end position="2375"/>
    </location>
</feature>
<evidence type="ECO:0000256" key="2">
    <source>
        <dbReference type="SAM" id="Phobius"/>
    </source>
</evidence>
<feature type="region of interest" description="Disordered" evidence="1">
    <location>
        <begin position="2323"/>
        <end position="2410"/>
    </location>
</feature>
<dbReference type="Pfam" id="PF15402">
    <property type="entry name" value="MELT_2"/>
    <property type="match status" value="7"/>
</dbReference>
<feature type="compositionally biased region" description="Basic and acidic residues" evidence="1">
    <location>
        <begin position="1918"/>
        <end position="1930"/>
    </location>
</feature>
<feature type="region of interest" description="Disordered" evidence="1">
    <location>
        <begin position="1734"/>
        <end position="1759"/>
    </location>
</feature>
<evidence type="ECO:0000313" key="5">
    <source>
        <dbReference type="Proteomes" id="UP000782241"/>
    </source>
</evidence>
<dbReference type="PANTHER" id="PTHR28260:SF1">
    <property type="entry name" value="SPINDLE POLE BODY COMPONENT SPC105"/>
    <property type="match status" value="1"/>
</dbReference>
<feature type="compositionally biased region" description="Polar residues" evidence="1">
    <location>
        <begin position="2501"/>
        <end position="2521"/>
    </location>
</feature>
<feature type="compositionally biased region" description="Polar residues" evidence="1">
    <location>
        <begin position="107"/>
        <end position="122"/>
    </location>
</feature>
<feature type="transmembrane region" description="Helical" evidence="2">
    <location>
        <begin position="1534"/>
        <end position="1557"/>
    </location>
</feature>
<feature type="region of interest" description="Disordered" evidence="1">
    <location>
        <begin position="436"/>
        <end position="457"/>
    </location>
</feature>
<feature type="compositionally biased region" description="Acidic residues" evidence="1">
    <location>
        <begin position="805"/>
        <end position="814"/>
    </location>
</feature>
<feature type="compositionally biased region" description="Low complexity" evidence="1">
    <location>
        <begin position="1897"/>
        <end position="1914"/>
    </location>
</feature>
<feature type="transmembrane region" description="Helical" evidence="2">
    <location>
        <begin position="1569"/>
        <end position="1592"/>
    </location>
</feature>
<feature type="region of interest" description="Disordered" evidence="1">
    <location>
        <begin position="506"/>
        <end position="534"/>
    </location>
</feature>
<feature type="compositionally biased region" description="Basic and acidic residues" evidence="1">
    <location>
        <begin position="23"/>
        <end position="33"/>
    </location>
</feature>
<feature type="compositionally biased region" description="Acidic residues" evidence="1">
    <location>
        <begin position="448"/>
        <end position="457"/>
    </location>
</feature>
<feature type="compositionally biased region" description="Basic and acidic residues" evidence="1">
    <location>
        <begin position="815"/>
        <end position="835"/>
    </location>
</feature>
<dbReference type="PANTHER" id="PTHR28260">
    <property type="entry name" value="SPINDLE POLE BODY COMPONENT SPC105"/>
    <property type="match status" value="1"/>
</dbReference>
<feature type="compositionally biased region" description="Low complexity" evidence="1">
    <location>
        <begin position="711"/>
        <end position="736"/>
    </location>
</feature>
<feature type="region of interest" description="Disordered" evidence="1">
    <location>
        <begin position="2443"/>
        <end position="2645"/>
    </location>
</feature>
<gene>
    <name evidence="4" type="ORF">KAF25_006221</name>
</gene>
<feature type="compositionally biased region" description="Polar residues" evidence="1">
    <location>
        <begin position="619"/>
        <end position="628"/>
    </location>
</feature>
<feature type="compositionally biased region" description="Low complexity" evidence="1">
    <location>
        <begin position="2386"/>
        <end position="2409"/>
    </location>
</feature>
<dbReference type="InterPro" id="IPR033338">
    <property type="entry name" value="Spc105/Spc7"/>
</dbReference>
<dbReference type="InterPro" id="IPR013253">
    <property type="entry name" value="Spc7_domain"/>
</dbReference>
<dbReference type="InterPro" id="IPR040850">
    <property type="entry name" value="Knl1_RWD_C"/>
</dbReference>
<sequence length="2672" mass="297133">MAPSDATLPTTRRTRRSIGAHPDVNRAFEKENATVDVTAASRKKSRSKSLGPGGLDALMKANGNRRASLAAPSRAPRSILKQTMPIPEIPPLKPKQPDLIDFGLPTRQLSTPTQSSADNSGSKIAVKTEEEQQAAAREREERERRDARRKSLANRRVSFAAEATLHTFHEVEFNQDSTTSTDSTRRNNAHSNGAQAQQEEEETKQRRSSGLPPINLHNSDDDTATTLYSSDSEPADAVEEVADIEEDGDEDGDSSESDDGTMMTVDDVTGTTAASDRSVDSDGESSTLDEALRLAARRAGNQQLEDEEDEEDDLDDDEEFIPSFGWGKDVNKQNVAAQDQENLPPPARIQPPQPTQNTQDATETNMSMDMDMDMDMTRAVGGIIEPQHTQQYDPDEDMSMDVTRVIGGILKPKSPQKQNTDEDMSMDVTRAFGGIVNQPRNTSASHDAEEEDEEDDVPMEEATMEFTTAIGGIQRPAPQEENEESDDNEDMSMDLTTVLGGLLSKNKRKSVAASRRRTVNQEEEEDEDEAPMDMTLAVGQILSKPGGEETEENEDMDEGDATIGMDMTTAIGGILSRATAGLRNFGKRVMEEEADNAEAPDEALQTAISKTAMEEQLQPPITNEKQAMTPSPGPSKTPTSVSRRTTDPKISTPQLIPRNSRTPSPVKATTPQSRKARTPTSNKVATPQLDSVVSERTATPRSLQRNTLSASPKRPSSTRTTRTSSRTPSPVKSTPKQSLFQSTPRNNNRTPTSVSTPQRRLSGLGADRAGLGSPQVAALFDRRGSIGDMATTFVPGKKRGVMFEDPTEMAEEVEREAQQEEDKENRRKILEREADGAEATLNLREMIDSLSPKRKPLKGRKSLHVGSARGLLGKRPNELDDEEDDPEENDGVKRLKGHHGSPVKNIRLQQPPSKEETTGRLNLSFRKSLQPNTATPTLLSPEKPDAATTPRHQGRFKDVEDDRAGHQVNFDETPIKDAEQLEDEAEAEADEDGERIHLQDFLNMTSIRFMELTTTKRRHTQAPGTLHNGFLDEGEENLSLDRCVVAGACTVPMLELYQHSCRELKKYISEGRRIVKEIETDTFEDNPPLFKEYMAATPEIKTLMDKQFMNVKNHARLLSKAMWYEWRMKLQEGLKEGLLGIDEGMEADKELLDKQKSLLDSVLPAIVARYNSLVEESSNLEEVAQELADCDPADLEAARDELASLDEDVGYKRKRIAELREQFQASEIEVEDLITQKQNCIEDIAESEKIREECRGWTSTEVNSLKARVDAIEKQHGWAVTGISGTVLSMAYNREIEIVFDITSFQDHQPNSAIDLWYIADNREQNALPKTTEKEFFLQSIRDHARALPHNRTEVSHLLESVKSAWDRANLVSSQVARLNATFPTTVERTSDSSVAITTSMLLVPLETRLEIKLNLHGQSNGEGLHITITPEARVLYGEHFNVPKIVDYLTTRIGKAVGPGEEQWSDVVVELHGRLIARGRKQARIKTHKYTHNDNMTRTTDFPSWFWLPLRDDCEWDSIFSMHECYDEEYDNVLSTLIGALLRVFLTTPFFFWAFMVFHFSRQFSQRLLLLILALTIITAVPVWLLPTIYSDGYERHRGMVEPSFSIMREIWMLLALPNIFFCPPIVTLWLRQSIAMMQEAIVGMGDYVSNSFDFDISFPVSQGRDLTPRNDEVSGAERWMRLLLQEVEDDRQAKRDEEARVLEQENNAKQAALLKKQESDWMLGVASKALTLRSQRQRRQQRVRRDPPPPQGEGYNPRRALAAALKLQDEGTNIPVYKTKSTQIEEADFVACRKTKKPISPPPRKYVSCAVQTEPVESLTREEPKVTALPVLPVLPVTPQEVLKSTTTTSPVEEKPATPVQEELNSVNTDAIAITNTLPDTTIPASAIREEPKGVTNTTITVTNTLPDTTIPASPIREEPDSLNDTDRLSPSPPASHAPLKQEEPQDLSNADSPSPPVTVFSPLDEPNDHINIDIPPISPPANLFPGQEEPNGLINTNCPSLSPIANRESSADVDLALDDIIQGYAQLHIGGEEFEDDIYEDSLAGDHDMPDEEPNGSAVYQESHNQTPVACDTDEEMVDQVFFGSEEPTVKVQQEDAEDQEVSVNDIEMAETLVRYPTQEEKERIEDAALDVFGEFMDEDDDEVSERSEPRSNADFRVRDRSRSPPIQHPRPIQTPPIQFPRSSFSIFKEPTEPATATLGIQFPPYNFTVPPPLPATAQPGTQFQAFRFPQTLHTGQDVQVQAPVTEGSPSQYHTMSQNEQDELARLMEAEFEMHDAQGTNKQTVQDSQSQPTQSPRLNSHPSIPIDPELAIENQALLDAANAPTPLPTSQYDSYTSLRDEADKKRDAPDPAKVATKEKLATRRIAKPRTRRTALTPAQENFPQSSVPSESLQQQQQEQHLVTQQQPAPQLEHVQANDIVVMDTEALNILRLAMENDIPIPGHTQTQEAGVQEEPVHGEVSQENQSHENAANESTVTEQPEVVQPVTPEVPPQQTETHGTPSQQQTPASNTPPETELTQAQQQQPVAPIQMGGLILPGGNAVISNPATTPLPQTPQTPRTPQHTSKAPLSEEEKLKRKVEQVERAKRAREARKKAGPSIFHQPKRGGTPGPSTPRTPRTPRTPTTPTTHRQDLAGSQAESADAEVEGIKILAAGDIPMHLRNQVRDHKN</sequence>
<feature type="region of interest" description="Disordered" evidence="1">
    <location>
        <begin position="1846"/>
        <end position="1867"/>
    </location>
</feature>
<feature type="compositionally biased region" description="Basic and acidic residues" evidence="1">
    <location>
        <begin position="955"/>
        <end position="965"/>
    </location>
</feature>
<feature type="region of interest" description="Disordered" evidence="1">
    <location>
        <begin position="2140"/>
        <end position="2183"/>
    </location>
</feature>
<feature type="compositionally biased region" description="Low complexity" evidence="1">
    <location>
        <begin position="2522"/>
        <end position="2533"/>
    </location>
</feature>
<feature type="compositionally biased region" description="Acidic residues" evidence="1">
    <location>
        <begin position="879"/>
        <end position="889"/>
    </location>
</feature>
<feature type="compositionally biased region" description="Basic residues" evidence="1">
    <location>
        <begin position="506"/>
        <end position="518"/>
    </location>
</feature>
<feature type="compositionally biased region" description="Acidic residues" evidence="1">
    <location>
        <begin position="521"/>
        <end position="531"/>
    </location>
</feature>
<feature type="compositionally biased region" description="Pro residues" evidence="1">
    <location>
        <begin position="2170"/>
        <end position="2182"/>
    </location>
</feature>
<feature type="region of interest" description="Disordered" evidence="1">
    <location>
        <begin position="591"/>
        <end position="772"/>
    </location>
</feature>
<feature type="compositionally biased region" description="Acidic residues" evidence="1">
    <location>
        <begin position="592"/>
        <end position="601"/>
    </location>
</feature>
<feature type="compositionally biased region" description="Acidic residues" evidence="1">
    <location>
        <begin position="480"/>
        <end position="490"/>
    </location>
</feature>
<proteinExistence type="predicted"/>
<feature type="region of interest" description="Disordered" evidence="1">
    <location>
        <begin position="1887"/>
        <end position="1975"/>
    </location>
</feature>
<dbReference type="SMART" id="SM01315">
    <property type="entry name" value="Spc7_N"/>
    <property type="match status" value="1"/>
</dbReference>
<feature type="compositionally biased region" description="Low complexity" evidence="1">
    <location>
        <begin position="2549"/>
        <end position="2567"/>
    </location>
</feature>
<feature type="compositionally biased region" description="Polar residues" evidence="1">
    <location>
        <begin position="919"/>
        <end position="938"/>
    </location>
</feature>
<dbReference type="GO" id="GO:0034501">
    <property type="term" value="P:protein localization to kinetochore"/>
    <property type="evidence" value="ECO:0007669"/>
    <property type="project" value="TreeGrafter"/>
</dbReference>
<feature type="region of interest" description="Disordered" evidence="1">
    <location>
        <begin position="170"/>
        <end position="361"/>
    </location>
</feature>
<feature type="compositionally biased region" description="Low complexity" evidence="1">
    <location>
        <begin position="2478"/>
        <end position="2500"/>
    </location>
</feature>